<evidence type="ECO:0000256" key="6">
    <source>
        <dbReference type="ARBA" id="ARBA00022692"/>
    </source>
</evidence>
<evidence type="ECO:0000313" key="12">
    <source>
        <dbReference type="EMBL" id="TWH78620.1"/>
    </source>
</evidence>
<keyword evidence="5 10" id="KW-0500">Molybdenum</keyword>
<dbReference type="OrthoDB" id="9795403at2"/>
<evidence type="ECO:0000256" key="10">
    <source>
        <dbReference type="RuleBase" id="RU365097"/>
    </source>
</evidence>
<comment type="function">
    <text evidence="10">Part of the binding-protein-dependent transport system for molybdenum; probably responsible for the translocation of the substrate across the membrane.</text>
</comment>
<feature type="transmembrane region" description="Helical" evidence="9">
    <location>
        <begin position="132"/>
        <end position="154"/>
    </location>
</feature>
<dbReference type="GO" id="GO:0015098">
    <property type="term" value="F:molybdate ion transmembrane transporter activity"/>
    <property type="evidence" value="ECO:0007669"/>
    <property type="project" value="UniProtKB-UniRule"/>
</dbReference>
<evidence type="ECO:0000256" key="3">
    <source>
        <dbReference type="ARBA" id="ARBA00022448"/>
    </source>
</evidence>
<evidence type="ECO:0000256" key="7">
    <source>
        <dbReference type="ARBA" id="ARBA00022989"/>
    </source>
</evidence>
<evidence type="ECO:0000256" key="8">
    <source>
        <dbReference type="ARBA" id="ARBA00023136"/>
    </source>
</evidence>
<dbReference type="RefSeq" id="WP_145084495.1">
    <property type="nucleotide sequence ID" value="NZ_DAMBUX010000002.1"/>
</dbReference>
<evidence type="ECO:0000256" key="1">
    <source>
        <dbReference type="ARBA" id="ARBA00004651"/>
    </source>
</evidence>
<keyword evidence="7 9" id="KW-1133">Transmembrane helix</keyword>
<organism evidence="12 13">
    <name type="scientific">Sedimentibacter saalensis</name>
    <dbReference type="NCBI Taxonomy" id="130788"/>
    <lineage>
        <taxon>Bacteria</taxon>
        <taxon>Bacillati</taxon>
        <taxon>Bacillota</taxon>
        <taxon>Tissierellia</taxon>
        <taxon>Sedimentibacter</taxon>
    </lineage>
</organism>
<dbReference type="AlphaFoldDB" id="A0A562J672"/>
<dbReference type="Proteomes" id="UP000315343">
    <property type="component" value="Unassembled WGS sequence"/>
</dbReference>
<dbReference type="NCBIfam" id="TIGR02141">
    <property type="entry name" value="modB_ABC"/>
    <property type="match status" value="1"/>
</dbReference>
<feature type="transmembrane region" description="Helical" evidence="9">
    <location>
        <begin position="80"/>
        <end position="104"/>
    </location>
</feature>
<keyword evidence="6 9" id="KW-0812">Transmembrane</keyword>
<evidence type="ECO:0000256" key="5">
    <source>
        <dbReference type="ARBA" id="ARBA00022505"/>
    </source>
</evidence>
<comment type="similarity">
    <text evidence="2 10">Belongs to the binding-protein-dependent transport system permease family. CysTW subfamily.</text>
</comment>
<dbReference type="EMBL" id="VLKH01000008">
    <property type="protein sequence ID" value="TWH78620.1"/>
    <property type="molecule type" value="Genomic_DNA"/>
</dbReference>
<evidence type="ECO:0000259" key="11">
    <source>
        <dbReference type="PROSITE" id="PS50928"/>
    </source>
</evidence>
<dbReference type="InterPro" id="IPR035906">
    <property type="entry name" value="MetI-like_sf"/>
</dbReference>
<dbReference type="PANTHER" id="PTHR30183">
    <property type="entry name" value="MOLYBDENUM TRANSPORT SYSTEM PERMEASE PROTEIN MODB"/>
    <property type="match status" value="1"/>
</dbReference>
<keyword evidence="8 9" id="KW-0472">Membrane</keyword>
<dbReference type="CDD" id="cd06261">
    <property type="entry name" value="TM_PBP2"/>
    <property type="match status" value="1"/>
</dbReference>
<dbReference type="InterPro" id="IPR011867">
    <property type="entry name" value="ModB_ABC"/>
</dbReference>
<feature type="transmembrane region" description="Helical" evidence="9">
    <location>
        <begin position="12"/>
        <end position="32"/>
    </location>
</feature>
<sequence length="228" mass="24911">MDWSPMLISLRTASLSILITFFLGIFAARFVIGMKSDKAKIVIDGLLTMPLVLPPTVLGFFLLLIFGVKRPFGKILLDFLSIKIVFSWTATVLAAVVVSFPLMYRSSRGAFEQVDKTLIMAGRTLGMSERRIFWRVVMPSALPGVASGGVLAFARGLGEFGATAMIAGNIANKTRTLPLAIYSEVAAGNLEGAYGYVAVVLMISFFVLSLMNYFTIKGRKYANKDEEK</sequence>
<keyword evidence="13" id="KW-1185">Reference proteome</keyword>
<evidence type="ECO:0000313" key="13">
    <source>
        <dbReference type="Proteomes" id="UP000315343"/>
    </source>
</evidence>
<dbReference type="PANTHER" id="PTHR30183:SF3">
    <property type="entry name" value="MOLYBDENUM TRANSPORT SYSTEM PERMEASE PROTEIN MODB"/>
    <property type="match status" value="1"/>
</dbReference>
<feature type="transmembrane region" description="Helical" evidence="9">
    <location>
        <begin position="193"/>
        <end position="214"/>
    </location>
</feature>
<feature type="domain" description="ABC transmembrane type-1" evidence="11">
    <location>
        <begin position="6"/>
        <end position="212"/>
    </location>
</feature>
<dbReference type="Pfam" id="PF00528">
    <property type="entry name" value="BPD_transp_1"/>
    <property type="match status" value="1"/>
</dbReference>
<dbReference type="PROSITE" id="PS50928">
    <property type="entry name" value="ABC_TM1"/>
    <property type="match status" value="1"/>
</dbReference>
<proteinExistence type="inferred from homology"/>
<name>A0A562J672_9FIRM</name>
<dbReference type="Gene3D" id="1.10.3720.10">
    <property type="entry name" value="MetI-like"/>
    <property type="match status" value="1"/>
</dbReference>
<protein>
    <recommendedName>
        <fullName evidence="10">Molybdenum transport system permease</fullName>
    </recommendedName>
</protein>
<evidence type="ECO:0000256" key="2">
    <source>
        <dbReference type="ARBA" id="ARBA00007069"/>
    </source>
</evidence>
<accession>A0A562J672</accession>
<dbReference type="InterPro" id="IPR000515">
    <property type="entry name" value="MetI-like"/>
</dbReference>
<dbReference type="GO" id="GO:0005886">
    <property type="term" value="C:plasma membrane"/>
    <property type="evidence" value="ECO:0007669"/>
    <property type="project" value="UniProtKB-SubCell"/>
</dbReference>
<evidence type="ECO:0000256" key="9">
    <source>
        <dbReference type="RuleBase" id="RU363032"/>
    </source>
</evidence>
<evidence type="ECO:0000256" key="4">
    <source>
        <dbReference type="ARBA" id="ARBA00022475"/>
    </source>
</evidence>
<comment type="caution">
    <text evidence="12">The sequence shown here is derived from an EMBL/GenBank/DDBJ whole genome shotgun (WGS) entry which is preliminary data.</text>
</comment>
<comment type="subcellular location">
    <subcellularLocation>
        <location evidence="1 9">Cell membrane</location>
        <topology evidence="1 9">Multi-pass membrane protein</topology>
    </subcellularLocation>
</comment>
<keyword evidence="3 9" id="KW-0813">Transport</keyword>
<dbReference type="SUPFAM" id="SSF161098">
    <property type="entry name" value="MetI-like"/>
    <property type="match status" value="1"/>
</dbReference>
<gene>
    <name evidence="12" type="ORF">LY60_02645</name>
</gene>
<reference evidence="12 13" key="1">
    <citation type="submission" date="2019-07" db="EMBL/GenBank/DDBJ databases">
        <title>Genomic Encyclopedia of Type Strains, Phase I: the one thousand microbial genomes (KMG-I) project.</title>
        <authorList>
            <person name="Kyrpides N."/>
        </authorList>
    </citation>
    <scope>NUCLEOTIDE SEQUENCE [LARGE SCALE GENOMIC DNA]</scope>
    <source>
        <strain evidence="12 13">DSM 13558</strain>
    </source>
</reference>
<keyword evidence="4 10" id="KW-1003">Cell membrane</keyword>
<feature type="transmembrane region" description="Helical" evidence="9">
    <location>
        <begin position="44"/>
        <end position="68"/>
    </location>
</feature>